<dbReference type="SUPFAM" id="SSF46785">
    <property type="entry name" value="Winged helix' DNA-binding domain"/>
    <property type="match status" value="1"/>
</dbReference>
<dbReference type="Gene3D" id="1.10.10.10">
    <property type="entry name" value="Winged helix-like DNA-binding domain superfamily/Winged helix DNA-binding domain"/>
    <property type="match status" value="1"/>
</dbReference>
<sequence length="364" mass="41722">MSTNLFTSSVFPPKRYQYPAAVGLQACSSVSLLHQQQERGKVFPLSLTTRAKIQQLQRESPLASLSFGAQTVTYPPNLITRNELINARAEMILHEELQKQRALEMVVNRQEIRLRSSLATRFEPSTDYRIAGLGTTASGPPRAGRKVLSTLERQFLPVALSPQLRLSPVEGLNAAPKCPSQEGTRQDECHSDVMESDEEYFGQEDDRGAAGHLAWTDQDLKRLRENFPLRLYRILYEAERNGFSDIISFLPNGRAFKVHDRDRFLRDIMPRYFGGSSRTNTFLKQLNLYNFQRQGDGKDKGAYSHPYFFRGQRHLCRLVLRKKTRIPKAVLLAREQEKAELERQLDSENEVKPVDSDVYEDDEE</sequence>
<dbReference type="AlphaFoldDB" id="A0A9N8D908"/>
<feature type="compositionally biased region" description="Basic and acidic residues" evidence="5">
    <location>
        <begin position="341"/>
        <end position="355"/>
    </location>
</feature>
<proteinExistence type="inferred from homology"/>
<dbReference type="InterPro" id="IPR036390">
    <property type="entry name" value="WH_DNA-bd_sf"/>
</dbReference>
<evidence type="ECO:0000256" key="4">
    <source>
        <dbReference type="RuleBase" id="RU004020"/>
    </source>
</evidence>
<feature type="region of interest" description="Disordered" evidence="5">
    <location>
        <begin position="341"/>
        <end position="364"/>
    </location>
</feature>
<evidence type="ECO:0000313" key="7">
    <source>
        <dbReference type="EMBL" id="CAB9498633.1"/>
    </source>
</evidence>
<dbReference type="PANTHER" id="PTHR10015:SF206">
    <property type="entry name" value="HSF-TYPE DNA-BINDING DOMAIN-CONTAINING PROTEIN"/>
    <property type="match status" value="1"/>
</dbReference>
<dbReference type="GO" id="GO:0003700">
    <property type="term" value="F:DNA-binding transcription factor activity"/>
    <property type="evidence" value="ECO:0007669"/>
    <property type="project" value="InterPro"/>
</dbReference>
<dbReference type="Pfam" id="PF00447">
    <property type="entry name" value="HSF_DNA-bind"/>
    <property type="match status" value="1"/>
</dbReference>
<dbReference type="SMART" id="SM00415">
    <property type="entry name" value="HSF"/>
    <property type="match status" value="1"/>
</dbReference>
<dbReference type="Proteomes" id="UP001153069">
    <property type="component" value="Unassembled WGS sequence"/>
</dbReference>
<evidence type="ECO:0000256" key="2">
    <source>
        <dbReference type="ARBA" id="ARBA00023125"/>
    </source>
</evidence>
<gene>
    <name evidence="7" type="ORF">SEMRO_42_G025600.1</name>
</gene>
<organism evidence="7 8">
    <name type="scientific">Seminavis robusta</name>
    <dbReference type="NCBI Taxonomy" id="568900"/>
    <lineage>
        <taxon>Eukaryota</taxon>
        <taxon>Sar</taxon>
        <taxon>Stramenopiles</taxon>
        <taxon>Ochrophyta</taxon>
        <taxon>Bacillariophyta</taxon>
        <taxon>Bacillariophyceae</taxon>
        <taxon>Bacillariophycidae</taxon>
        <taxon>Naviculales</taxon>
        <taxon>Naviculaceae</taxon>
        <taxon>Seminavis</taxon>
    </lineage>
</organism>
<name>A0A9N8D908_9STRA</name>
<evidence type="ECO:0000256" key="5">
    <source>
        <dbReference type="SAM" id="MobiDB-lite"/>
    </source>
</evidence>
<dbReference type="InterPro" id="IPR000232">
    <property type="entry name" value="HSF_DNA-bd"/>
</dbReference>
<dbReference type="OrthoDB" id="79033at2759"/>
<evidence type="ECO:0000259" key="6">
    <source>
        <dbReference type="SMART" id="SM00415"/>
    </source>
</evidence>
<evidence type="ECO:0000256" key="3">
    <source>
        <dbReference type="ARBA" id="ARBA00023242"/>
    </source>
</evidence>
<feature type="domain" description="HSF-type DNA-binding" evidence="6">
    <location>
        <begin position="223"/>
        <end position="322"/>
    </location>
</feature>
<dbReference type="EMBL" id="CAICTM010000042">
    <property type="protein sequence ID" value="CAB9498633.1"/>
    <property type="molecule type" value="Genomic_DNA"/>
</dbReference>
<dbReference type="GO" id="GO:0043565">
    <property type="term" value="F:sequence-specific DNA binding"/>
    <property type="evidence" value="ECO:0007669"/>
    <property type="project" value="InterPro"/>
</dbReference>
<dbReference type="InterPro" id="IPR036388">
    <property type="entry name" value="WH-like_DNA-bd_sf"/>
</dbReference>
<dbReference type="GO" id="GO:0005634">
    <property type="term" value="C:nucleus"/>
    <property type="evidence" value="ECO:0007669"/>
    <property type="project" value="UniProtKB-SubCell"/>
</dbReference>
<protein>
    <submittedName>
        <fullName evidence="7">Shock factor protein 4</fullName>
    </submittedName>
</protein>
<comment type="caution">
    <text evidence="7">The sequence shown here is derived from an EMBL/GenBank/DDBJ whole genome shotgun (WGS) entry which is preliminary data.</text>
</comment>
<comment type="subcellular location">
    <subcellularLocation>
        <location evidence="1">Nucleus</location>
    </subcellularLocation>
</comment>
<keyword evidence="8" id="KW-1185">Reference proteome</keyword>
<dbReference type="FunFam" id="1.10.10.10:FF:000479">
    <property type="entry name" value="Predicted protein"/>
    <property type="match status" value="1"/>
</dbReference>
<keyword evidence="2" id="KW-0238">DNA-binding</keyword>
<keyword evidence="3" id="KW-0539">Nucleus</keyword>
<reference evidence="7" key="1">
    <citation type="submission" date="2020-06" db="EMBL/GenBank/DDBJ databases">
        <authorList>
            <consortium name="Plant Systems Biology data submission"/>
        </authorList>
    </citation>
    <scope>NUCLEOTIDE SEQUENCE</scope>
    <source>
        <strain evidence="7">D6</strain>
    </source>
</reference>
<evidence type="ECO:0000256" key="1">
    <source>
        <dbReference type="ARBA" id="ARBA00004123"/>
    </source>
</evidence>
<dbReference type="PANTHER" id="PTHR10015">
    <property type="entry name" value="HEAT SHOCK TRANSCRIPTION FACTOR"/>
    <property type="match status" value="1"/>
</dbReference>
<evidence type="ECO:0000313" key="8">
    <source>
        <dbReference type="Proteomes" id="UP001153069"/>
    </source>
</evidence>
<accession>A0A9N8D908</accession>
<comment type="similarity">
    <text evidence="4">Belongs to the HSF family.</text>
</comment>